<feature type="domain" description="Glycosyl transferase family 1" evidence="2">
    <location>
        <begin position="195"/>
        <end position="327"/>
    </location>
</feature>
<dbReference type="InterPro" id="IPR028098">
    <property type="entry name" value="Glyco_trans_4-like_N"/>
</dbReference>
<dbReference type="AlphaFoldDB" id="A0A1F8C503"/>
<reference evidence="4 5" key="1">
    <citation type="journal article" date="2016" name="Nat. Commun.">
        <title>Thousands of microbial genomes shed light on interconnected biogeochemical processes in an aquifer system.</title>
        <authorList>
            <person name="Anantharaman K."/>
            <person name="Brown C.T."/>
            <person name="Hug L.A."/>
            <person name="Sharon I."/>
            <person name="Castelle C.J."/>
            <person name="Probst A.J."/>
            <person name="Thomas B.C."/>
            <person name="Singh A."/>
            <person name="Wilkins M.J."/>
            <person name="Karaoz U."/>
            <person name="Brodie E.L."/>
            <person name="Williams K.H."/>
            <person name="Hubbard S.S."/>
            <person name="Banfield J.F."/>
        </authorList>
    </citation>
    <scope>NUCLEOTIDE SEQUENCE [LARGE SCALE GENOMIC DNA]</scope>
</reference>
<dbReference type="Proteomes" id="UP000178429">
    <property type="component" value="Unassembled WGS sequence"/>
</dbReference>
<evidence type="ECO:0000259" key="3">
    <source>
        <dbReference type="Pfam" id="PF13439"/>
    </source>
</evidence>
<name>A0A1F8C503_9BACT</name>
<protein>
    <recommendedName>
        <fullName evidence="6">Glycosyl transferase family 1 domain-containing protein</fullName>
    </recommendedName>
</protein>
<dbReference type="GO" id="GO:0016757">
    <property type="term" value="F:glycosyltransferase activity"/>
    <property type="evidence" value="ECO:0007669"/>
    <property type="project" value="InterPro"/>
</dbReference>
<keyword evidence="1" id="KW-0808">Transferase</keyword>
<evidence type="ECO:0000313" key="4">
    <source>
        <dbReference type="EMBL" id="OGM70765.1"/>
    </source>
</evidence>
<gene>
    <name evidence="4" type="ORF">A2975_02650</name>
</gene>
<dbReference type="STRING" id="1802525.A2975_02650"/>
<dbReference type="PANTHER" id="PTHR46401:SF2">
    <property type="entry name" value="GLYCOSYLTRANSFERASE WBBK-RELATED"/>
    <property type="match status" value="1"/>
</dbReference>
<feature type="domain" description="Glycosyltransferase subfamily 4-like N-terminal" evidence="3">
    <location>
        <begin position="15"/>
        <end position="169"/>
    </location>
</feature>
<dbReference type="Pfam" id="PF13439">
    <property type="entry name" value="Glyco_transf_4"/>
    <property type="match status" value="1"/>
</dbReference>
<organism evidence="4 5">
    <name type="scientific">Candidatus Woesebacteria bacterium RIFCSPLOWO2_01_FULL_44_14</name>
    <dbReference type="NCBI Taxonomy" id="1802525"/>
    <lineage>
        <taxon>Bacteria</taxon>
        <taxon>Candidatus Woeseibacteriota</taxon>
    </lineage>
</organism>
<comment type="caution">
    <text evidence="4">The sequence shown here is derived from an EMBL/GenBank/DDBJ whole genome shotgun (WGS) entry which is preliminary data.</text>
</comment>
<dbReference type="InterPro" id="IPR001296">
    <property type="entry name" value="Glyco_trans_1"/>
</dbReference>
<sequence length="358" mass="40006">MKIGIDVSQIVYGTGVSVYTKSLVESLLGIDRENEYILFGGSLRRIHDLRFMIQEYRAKKKIYTLPPTALDLLWNRLHIIPIETFTGKLDVYHSSDWAQAPSNAFKVTTIHDLVPFKFPKQTHPRILAVHKARFKWIRKEVDVVIAVSQSTKQDLIDLGIDEKKIRVVYEAAGEKFVPQKKDVISETLKRFGIRENYLISVGFGPRKNTKKLIEAFQKIKTKNLKLVLVGRRQERIAERGVMTLGRVDSDQDLAALYSGAEALVYPSLYEGFGLPVVQAMAVGCPVVTSNVSSLPEVAGDAAVLVNPNDTSSIAEGIQTALRQTKSLAQKGLKQAQKFSWEKAAQETFGIYKTAASKI</sequence>
<dbReference type="EMBL" id="MGHL01000002">
    <property type="protein sequence ID" value="OGM70765.1"/>
    <property type="molecule type" value="Genomic_DNA"/>
</dbReference>
<dbReference type="PANTHER" id="PTHR46401">
    <property type="entry name" value="GLYCOSYLTRANSFERASE WBBK-RELATED"/>
    <property type="match status" value="1"/>
</dbReference>
<evidence type="ECO:0000256" key="1">
    <source>
        <dbReference type="ARBA" id="ARBA00022679"/>
    </source>
</evidence>
<dbReference type="Pfam" id="PF00534">
    <property type="entry name" value="Glycos_transf_1"/>
    <property type="match status" value="1"/>
</dbReference>
<evidence type="ECO:0000313" key="5">
    <source>
        <dbReference type="Proteomes" id="UP000178429"/>
    </source>
</evidence>
<evidence type="ECO:0000259" key="2">
    <source>
        <dbReference type="Pfam" id="PF00534"/>
    </source>
</evidence>
<dbReference type="Gene3D" id="3.40.50.2000">
    <property type="entry name" value="Glycogen Phosphorylase B"/>
    <property type="match status" value="2"/>
</dbReference>
<accession>A0A1F8C503</accession>
<evidence type="ECO:0008006" key="6">
    <source>
        <dbReference type="Google" id="ProtNLM"/>
    </source>
</evidence>
<dbReference type="SUPFAM" id="SSF53756">
    <property type="entry name" value="UDP-Glycosyltransferase/glycogen phosphorylase"/>
    <property type="match status" value="1"/>
</dbReference>
<dbReference type="GO" id="GO:0009103">
    <property type="term" value="P:lipopolysaccharide biosynthetic process"/>
    <property type="evidence" value="ECO:0007669"/>
    <property type="project" value="TreeGrafter"/>
</dbReference>
<dbReference type="CDD" id="cd03809">
    <property type="entry name" value="GT4_MtfB-like"/>
    <property type="match status" value="1"/>
</dbReference>
<proteinExistence type="predicted"/>